<accession>A0A2A2SB45</accession>
<evidence type="ECO:0000256" key="2">
    <source>
        <dbReference type="ARBA" id="ARBA00023002"/>
    </source>
</evidence>
<keyword evidence="2" id="KW-0560">Oxidoreductase</keyword>
<dbReference type="Pfam" id="PF07731">
    <property type="entry name" value="Cu-oxidase_2"/>
    <property type="match status" value="1"/>
</dbReference>
<keyword evidence="1" id="KW-0479">Metal-binding</keyword>
<dbReference type="InterPro" id="IPR033138">
    <property type="entry name" value="Cu_oxidase_CS"/>
</dbReference>
<dbReference type="InterPro" id="IPR045087">
    <property type="entry name" value="Cu-oxidase_fam"/>
</dbReference>
<dbReference type="PROSITE" id="PS00080">
    <property type="entry name" value="MULTICOPPER_OXIDASE2"/>
    <property type="match status" value="1"/>
</dbReference>
<evidence type="ECO:0000256" key="1">
    <source>
        <dbReference type="ARBA" id="ARBA00022723"/>
    </source>
</evidence>
<dbReference type="Proteomes" id="UP000218151">
    <property type="component" value="Unassembled WGS sequence"/>
</dbReference>
<dbReference type="AlphaFoldDB" id="A0A2A2SB45"/>
<gene>
    <name evidence="8" type="ORF">CKY28_17065</name>
</gene>
<dbReference type="InterPro" id="IPR011706">
    <property type="entry name" value="Cu-oxidase_C"/>
</dbReference>
<dbReference type="GO" id="GO:0016491">
    <property type="term" value="F:oxidoreductase activity"/>
    <property type="evidence" value="ECO:0007669"/>
    <property type="project" value="UniProtKB-KW"/>
</dbReference>
<dbReference type="CDD" id="cd13896">
    <property type="entry name" value="CuRO_3_CopA"/>
    <property type="match status" value="1"/>
</dbReference>
<dbReference type="PROSITE" id="PS00079">
    <property type="entry name" value="MULTICOPPER_OXIDASE1"/>
    <property type="match status" value="1"/>
</dbReference>
<dbReference type="GO" id="GO:0005507">
    <property type="term" value="F:copper ion binding"/>
    <property type="evidence" value="ECO:0007669"/>
    <property type="project" value="InterPro"/>
</dbReference>
<organism evidence="8 9">
    <name type="scientific">Sphingomonas lenta</name>
    <dbReference type="NCBI Taxonomy" id="1141887"/>
    <lineage>
        <taxon>Bacteria</taxon>
        <taxon>Pseudomonadati</taxon>
        <taxon>Pseudomonadota</taxon>
        <taxon>Alphaproteobacteria</taxon>
        <taxon>Sphingomonadales</taxon>
        <taxon>Sphingomonadaceae</taxon>
        <taxon>Sphingomonas</taxon>
    </lineage>
</organism>
<name>A0A2A2SB45_9SPHN</name>
<feature type="domain" description="Plastocyanin-like" evidence="7">
    <location>
        <begin position="220"/>
        <end position="330"/>
    </location>
</feature>
<dbReference type="InterPro" id="IPR034279">
    <property type="entry name" value="CuRO_3_CopA"/>
</dbReference>
<sequence>MDPAEPARQPLPERATAPPVITMARHVVTGDILAAHRRVRGTMSRGCAAASVVGRAVHRSRGFVTWACAERVLVLVGGRGRLCGDGQQDGQSRSDRDAHARNSLPFLHPVRRARALPSPRSDHPSRSFRLARISQARSALTVASRVSGCAAELFFATARAMRCWCVCRKDDRAHPTVRSASELGTAETDMVLRTMLIALFGLLASGVAEARTYDLVIERQRLEVEPGRRDNVITVNGSLPGPVLRFTEGERATIRVTNRMKERTAIHWHGLLLPGDQDGAPGFNGFPGIDPGQTFTYTFDLRQTGTYWYHAHSATQEQIGEYGAFVIEPRGAPAQRVDREHVVVLSEHTREDPERILRNLKGDAGYYNFSRRTLPDLFADARKFGWKRTLADRRAWGRMRMDPTDIADVGNYTLLVNGKPTAAKPWLELRAGERVRLRFVNGSAMSFMDVRTSGLPMTVVAADGRAVEPVLVDEFRIGVAETYDVIVEPKEDGAYPLYVETLDRKASVLATLASSPTARAAVPGARPRPVLLMSEMGHAMGDMAMGGPTPAAPGGAHAGHRMSAAMNGAPIAAARSDGTDHARTGSAAPRDTMTDQLNQAAARQPQPMEEMDHGAMTGMNHDAPQPRSTRSTPNVGEGGMDHSTMPGMSDAQTARVGGSDSAAQFCAPEHAAMGHCERQAAAPADTPMIGMPGMDHATDAAPPGAQPTTSTGVRIGTAVSQAVRPAGGTPFPTVNYGFGADPMAGMDMAGMGHGGMSHASMQGMSGMSETSGMSGMGMPALAREGDLDGSGRVFGWSSGAPYGARVLSVRDLRAAEPQRDTRAPVREIVVKVSGNMERYIWTLNGAKFGEAPPIRVKYGDRVRVTFVNETMMAHPMHLHGMFFQVENGQPIDRLPDKNVIAVAPGRTQSVLVTADEAGEWPLHCHLLYHMESGMMQKFIVATVDNPDGTPAAPGAHASHGAH</sequence>
<comment type="caution">
    <text evidence="8">The sequence shown here is derived from an EMBL/GenBank/DDBJ whole genome shotgun (WGS) entry which is preliminary data.</text>
</comment>
<dbReference type="PANTHER" id="PTHR11709">
    <property type="entry name" value="MULTI-COPPER OXIDASE"/>
    <property type="match status" value="1"/>
</dbReference>
<dbReference type="InterPro" id="IPR002355">
    <property type="entry name" value="Cu_oxidase_Cu_BS"/>
</dbReference>
<dbReference type="InterPro" id="IPR008972">
    <property type="entry name" value="Cupredoxin"/>
</dbReference>
<feature type="region of interest" description="Disordered" evidence="4">
    <location>
        <begin position="684"/>
        <end position="711"/>
    </location>
</feature>
<dbReference type="Gene3D" id="2.60.40.420">
    <property type="entry name" value="Cupredoxins - blue copper proteins"/>
    <property type="match status" value="3"/>
</dbReference>
<evidence type="ECO:0000259" key="5">
    <source>
        <dbReference type="Pfam" id="PF00394"/>
    </source>
</evidence>
<dbReference type="InterPro" id="IPR001117">
    <property type="entry name" value="Cu-oxidase_2nd"/>
</dbReference>
<dbReference type="Pfam" id="PF07732">
    <property type="entry name" value="Cu-oxidase_3"/>
    <property type="match status" value="1"/>
</dbReference>
<evidence type="ECO:0000256" key="4">
    <source>
        <dbReference type="SAM" id="MobiDB-lite"/>
    </source>
</evidence>
<keyword evidence="9" id="KW-1185">Reference proteome</keyword>
<dbReference type="PANTHER" id="PTHR11709:SF394">
    <property type="entry name" value="FI03373P-RELATED"/>
    <property type="match status" value="1"/>
</dbReference>
<evidence type="ECO:0000256" key="3">
    <source>
        <dbReference type="ARBA" id="ARBA00023008"/>
    </source>
</evidence>
<dbReference type="OrthoDB" id="9757546at2"/>
<dbReference type="InterPro" id="IPR011707">
    <property type="entry name" value="Cu-oxidase-like_N"/>
</dbReference>
<dbReference type="EMBL" id="NSLI01000006">
    <property type="protein sequence ID" value="PAX06467.1"/>
    <property type="molecule type" value="Genomic_DNA"/>
</dbReference>
<protein>
    <submittedName>
        <fullName evidence="8">Copper oxidase</fullName>
    </submittedName>
</protein>
<evidence type="ECO:0000313" key="8">
    <source>
        <dbReference type="EMBL" id="PAX06467.1"/>
    </source>
</evidence>
<proteinExistence type="predicted"/>
<reference evidence="9" key="1">
    <citation type="submission" date="2017-09" db="EMBL/GenBank/DDBJ databases">
        <authorList>
            <person name="Feng G."/>
            <person name="Zhu H."/>
        </authorList>
    </citation>
    <scope>NUCLEOTIDE SEQUENCE [LARGE SCALE GENOMIC DNA]</scope>
    <source>
        <strain evidence="9">1PNM-20</strain>
    </source>
</reference>
<feature type="region of interest" description="Disordered" evidence="4">
    <location>
        <begin position="574"/>
        <end position="661"/>
    </location>
</feature>
<dbReference type="Pfam" id="PF00394">
    <property type="entry name" value="Cu-oxidase"/>
    <property type="match status" value="1"/>
</dbReference>
<keyword evidence="3" id="KW-0186">Copper</keyword>
<evidence type="ECO:0000313" key="9">
    <source>
        <dbReference type="Proteomes" id="UP000218151"/>
    </source>
</evidence>
<evidence type="ECO:0000259" key="7">
    <source>
        <dbReference type="Pfam" id="PF07732"/>
    </source>
</evidence>
<dbReference type="SUPFAM" id="SSF49503">
    <property type="entry name" value="Cupredoxins"/>
    <property type="match status" value="3"/>
</dbReference>
<evidence type="ECO:0000259" key="6">
    <source>
        <dbReference type="Pfam" id="PF07731"/>
    </source>
</evidence>
<feature type="domain" description="Plastocyanin-like" evidence="6">
    <location>
        <begin position="826"/>
        <end position="941"/>
    </location>
</feature>
<feature type="domain" description="Plastocyanin-like" evidence="5">
    <location>
        <begin position="389"/>
        <end position="500"/>
    </location>
</feature>